<keyword evidence="4" id="KW-0547">Nucleotide-binding</keyword>
<evidence type="ECO:0000259" key="7">
    <source>
        <dbReference type="Pfam" id="PF01057"/>
    </source>
</evidence>
<dbReference type="GO" id="GO:0005524">
    <property type="term" value="F:ATP binding"/>
    <property type="evidence" value="ECO:0007669"/>
    <property type="project" value="UniProtKB-KW"/>
</dbReference>
<dbReference type="EMBL" id="MT733046">
    <property type="protein sequence ID" value="QOD39585.1"/>
    <property type="molecule type" value="Genomic_DNA"/>
</dbReference>
<sequence length="572" mass="65922">MSDDGGGDRNDIGDGGGGEGGEGRGRGGQRQDLQHEESSTISDEQSSTSKRRPKVSPLFEKLSWEDRTATFRPTVGIAPFHKRRQLSDEEREETQNKRISDIVRELRKSTGHYVSDVFDCESRAQADEVCKHLQRNGRSFPRGFLLISSHNEHVHVAHDCSFSNGTCRCKFIQKTENSTGIGRRKRSIRRRPISCQLSETDVRNILEYFSERSEGRQIENLQVARRVERQQAEDDVLACAGPSGCESGRRMAECQENDDIELRFDELGRAYHYGSYSRNRKEDKEAPKSKRRKTHGLQAKTEAILEKLKKNPVSPIQGLLQHKAWNEDKDFMFIKEEDPEFKKALSHWLSILINYNIDDYIKLYSQEDVNLIFASGVTDPADYYDNPEVSYKNVMSLLMHQFNNDSEAVKNFVVSVFNVIERKIPKLNALVVISLPSAGKNWFFDMICEFYLNSGKFGNPSRYNSFAFQDAPNRRIILWDEINYTAENIELMKKLFGGTTTVVSVKYKCEMPVYRTPVIVLSNDFGLTFIRDPSFKDRISLFYWKPAPMLKDMKYPHPLTTIKLYNQFVREE</sequence>
<feature type="compositionally biased region" description="Basic and acidic residues" evidence="6">
    <location>
        <begin position="279"/>
        <end position="288"/>
    </location>
</feature>
<evidence type="ECO:0000256" key="2">
    <source>
        <dbReference type="ARBA" id="ARBA00022562"/>
    </source>
</evidence>
<dbReference type="GO" id="GO:0006260">
    <property type="term" value="P:DNA replication"/>
    <property type="evidence" value="ECO:0007669"/>
    <property type="project" value="UniProtKB-KW"/>
</dbReference>
<comment type="subcellular location">
    <subcellularLocation>
        <location evidence="1">Host nucleus</location>
    </subcellularLocation>
</comment>
<feature type="compositionally biased region" description="Low complexity" evidence="6">
    <location>
        <begin position="39"/>
        <end position="48"/>
    </location>
</feature>
<dbReference type="InterPro" id="IPR027417">
    <property type="entry name" value="P-loop_NTPase"/>
</dbReference>
<protein>
    <submittedName>
        <fullName evidence="8">NS1</fullName>
    </submittedName>
</protein>
<evidence type="ECO:0000256" key="4">
    <source>
        <dbReference type="ARBA" id="ARBA00022741"/>
    </source>
</evidence>
<dbReference type="Gene3D" id="3.40.50.300">
    <property type="entry name" value="P-loop containing nucleotide triphosphate hydrolases"/>
    <property type="match status" value="1"/>
</dbReference>
<name>A0A7L7YTK2_9VIRU</name>
<gene>
    <name evidence="8" type="primary">NS1</name>
</gene>
<feature type="compositionally biased region" description="Basic and acidic residues" evidence="6">
    <location>
        <begin position="1"/>
        <end position="12"/>
    </location>
</feature>
<dbReference type="GO" id="GO:0019079">
    <property type="term" value="P:viral genome replication"/>
    <property type="evidence" value="ECO:0007669"/>
    <property type="project" value="InterPro"/>
</dbReference>
<organism evidence="8">
    <name type="scientific">uncultured densovirus</name>
    <dbReference type="NCBI Taxonomy" id="748192"/>
    <lineage>
        <taxon>Viruses</taxon>
        <taxon>Monodnaviria</taxon>
        <taxon>Shotokuvirae</taxon>
        <taxon>Cossaviricota</taxon>
        <taxon>Quintoviricetes</taxon>
        <taxon>Piccovirales</taxon>
        <taxon>Parvoviridae</taxon>
        <taxon>Densovirinae</taxon>
        <taxon>environmental samples</taxon>
    </lineage>
</organism>
<keyword evidence="2" id="KW-1048">Host nucleus</keyword>
<evidence type="ECO:0000313" key="8">
    <source>
        <dbReference type="EMBL" id="QOD39585.1"/>
    </source>
</evidence>
<keyword evidence="3" id="KW-0235">DNA replication</keyword>
<dbReference type="Pfam" id="PF01057">
    <property type="entry name" value="Parvo_NS1"/>
    <property type="match status" value="1"/>
</dbReference>
<reference evidence="8" key="1">
    <citation type="submission" date="2020-07" db="EMBL/GenBank/DDBJ databases">
        <title>Diversity of sea star-associated densoviruses and transcribed endogenized viral elements of densovirus origin.</title>
        <authorList>
            <person name="Jackson E.W."/>
            <person name="Hewson I."/>
        </authorList>
    </citation>
    <scope>NUCLEOTIDE SEQUENCE</scope>
</reference>
<dbReference type="SUPFAM" id="SSF52540">
    <property type="entry name" value="P-loop containing nucleoside triphosphate hydrolases"/>
    <property type="match status" value="1"/>
</dbReference>
<evidence type="ECO:0000256" key="6">
    <source>
        <dbReference type="SAM" id="MobiDB-lite"/>
    </source>
</evidence>
<feature type="region of interest" description="Disordered" evidence="6">
    <location>
        <begin position="276"/>
        <end position="296"/>
    </location>
</feature>
<dbReference type="InterPro" id="IPR001257">
    <property type="entry name" value="Parvovirus_NS1_helicase"/>
</dbReference>
<accession>A0A7L7YTK2</accession>
<evidence type="ECO:0000256" key="5">
    <source>
        <dbReference type="ARBA" id="ARBA00022840"/>
    </source>
</evidence>
<evidence type="ECO:0000256" key="3">
    <source>
        <dbReference type="ARBA" id="ARBA00022705"/>
    </source>
</evidence>
<feature type="region of interest" description="Disordered" evidence="6">
    <location>
        <begin position="1"/>
        <end position="54"/>
    </location>
</feature>
<dbReference type="GO" id="GO:0042025">
    <property type="term" value="C:host cell nucleus"/>
    <property type="evidence" value="ECO:0007669"/>
    <property type="project" value="UniProtKB-SubCell"/>
</dbReference>
<evidence type="ECO:0000256" key="1">
    <source>
        <dbReference type="ARBA" id="ARBA00004147"/>
    </source>
</evidence>
<feature type="domain" description="Parvovirus non-structural protein 1 helicase" evidence="7">
    <location>
        <begin position="417"/>
        <end position="523"/>
    </location>
</feature>
<keyword evidence="5" id="KW-0067">ATP-binding</keyword>
<proteinExistence type="predicted"/>